<dbReference type="InterPro" id="IPR053717">
    <property type="entry name" value="MerB_lyase_sf"/>
</dbReference>
<accession>A0ABQ5R7F8</accession>
<dbReference type="Pfam" id="PF03243">
    <property type="entry name" value="MerB"/>
    <property type="match status" value="1"/>
</dbReference>
<gene>
    <name evidence="1" type="ORF">Pa4123_79870</name>
</gene>
<evidence type="ECO:0000313" key="1">
    <source>
        <dbReference type="EMBL" id="GLI02709.1"/>
    </source>
</evidence>
<evidence type="ECO:0000313" key="2">
    <source>
        <dbReference type="Proteomes" id="UP001144280"/>
    </source>
</evidence>
<dbReference type="SUPFAM" id="SSF160387">
    <property type="entry name" value="NosL/MerB-like"/>
    <property type="match status" value="1"/>
</dbReference>
<comment type="caution">
    <text evidence="1">The sequence shown here is derived from an EMBL/GenBank/DDBJ whole genome shotgun (WGS) entry which is preliminary data.</text>
</comment>
<dbReference type="Gene3D" id="3.30.450.410">
    <property type="match status" value="1"/>
</dbReference>
<reference evidence="1" key="1">
    <citation type="submission" date="2022-12" db="EMBL/GenBank/DDBJ databases">
        <title>New Phytohabitans aurantiacus sp. RD004123 nov., an actinomycete isolated from soil.</title>
        <authorList>
            <person name="Triningsih D.W."/>
            <person name="Harunari E."/>
            <person name="Igarashi Y."/>
        </authorList>
    </citation>
    <scope>NUCLEOTIDE SEQUENCE</scope>
    <source>
        <strain evidence="1">RD004123</strain>
    </source>
</reference>
<dbReference type="Proteomes" id="UP001144280">
    <property type="component" value="Unassembled WGS sequence"/>
</dbReference>
<proteinExistence type="predicted"/>
<dbReference type="InterPro" id="IPR004927">
    <property type="entry name" value="MerB"/>
</dbReference>
<protein>
    <recommendedName>
        <fullName evidence="3">Alkylmercury lyase</fullName>
    </recommendedName>
</protein>
<name>A0ABQ5R7F8_9ACTN</name>
<sequence length="228" mass="24625">MPVPGEDVTDLERRVLAAMPSQLLEKVRALPQSERKLYHTVLSGFAETGQPPGPDTLERVAAQSGVDASVVFAKLGNLDMVLTDPGHRLGVRVAYPFSAEPTPHQVMIDGGPTVYAMCAIDALGIPRMLRRTGVAISVEPETEAPIEVLMQDGQVTWKPPDCTVLLGRAARCADAASGFCPFINFFTSPHSARAWTARHPDVEVWQLGQDTALRLARRSFGDLLTVAA</sequence>
<organism evidence="1 2">
    <name type="scientific">Phytohabitans aurantiacus</name>
    <dbReference type="NCBI Taxonomy" id="3016789"/>
    <lineage>
        <taxon>Bacteria</taxon>
        <taxon>Bacillati</taxon>
        <taxon>Actinomycetota</taxon>
        <taxon>Actinomycetes</taxon>
        <taxon>Micromonosporales</taxon>
        <taxon>Micromonosporaceae</taxon>
    </lineage>
</organism>
<dbReference type="EMBL" id="BSDI01000068">
    <property type="protein sequence ID" value="GLI02709.1"/>
    <property type="molecule type" value="Genomic_DNA"/>
</dbReference>
<keyword evidence="2" id="KW-1185">Reference proteome</keyword>
<evidence type="ECO:0008006" key="3">
    <source>
        <dbReference type="Google" id="ProtNLM"/>
    </source>
</evidence>